<dbReference type="Proteomes" id="UP000595053">
    <property type="component" value="Chromosome"/>
</dbReference>
<sequence>MKSVVFRVGVVVFLMEFPSSLMTKDSYMATKMSQKALDATTKDLFADEIGRLERKRVATQEIIKLIETIEPLHSELCERRDELISLGVSRARLIKMLDVSALSEKVLRAKPDDLVRRSRRGEEQNEKQESVSHEETHEGIGSESVDEHHEY</sequence>
<protein>
    <submittedName>
        <fullName evidence="2">Uncharacterized protein</fullName>
    </submittedName>
</protein>
<dbReference type="AlphaFoldDB" id="A0A7M1QU06"/>
<gene>
    <name evidence="2" type="ORF">INS88_09790</name>
</gene>
<evidence type="ECO:0000256" key="1">
    <source>
        <dbReference type="SAM" id="MobiDB-lite"/>
    </source>
</evidence>
<dbReference type="RefSeq" id="WP_197551083.1">
    <property type="nucleotide sequence ID" value="NZ_CP063213.1"/>
</dbReference>
<accession>A0A7M1QU06</accession>
<evidence type="ECO:0000313" key="2">
    <source>
        <dbReference type="EMBL" id="QOR45530.1"/>
    </source>
</evidence>
<evidence type="ECO:0000313" key="3">
    <source>
        <dbReference type="Proteomes" id="UP000595053"/>
    </source>
</evidence>
<feature type="region of interest" description="Disordered" evidence="1">
    <location>
        <begin position="113"/>
        <end position="151"/>
    </location>
</feature>
<name>A0A7M1QU06_9ACTO</name>
<organism evidence="2 3">
    <name type="scientific">Trueperella pecoris</name>
    <dbReference type="NCBI Taxonomy" id="2733571"/>
    <lineage>
        <taxon>Bacteria</taxon>
        <taxon>Bacillati</taxon>
        <taxon>Actinomycetota</taxon>
        <taxon>Actinomycetes</taxon>
        <taxon>Actinomycetales</taxon>
        <taxon>Actinomycetaceae</taxon>
        <taxon>Trueperella</taxon>
    </lineage>
</organism>
<proteinExistence type="predicted"/>
<dbReference type="EMBL" id="CP063213">
    <property type="protein sequence ID" value="QOR45530.1"/>
    <property type="molecule type" value="Genomic_DNA"/>
</dbReference>
<keyword evidence="3" id="KW-1185">Reference proteome</keyword>
<reference evidence="2 3" key="1">
    <citation type="submission" date="2020-10" db="EMBL/GenBank/DDBJ databases">
        <title>Trueperella pecoris sp. nov. isolated from bovine and porcine specimens.</title>
        <authorList>
            <person name="Schoenecker L."/>
            <person name="Schnydrig P."/>
            <person name="Brodard I."/>
            <person name="Thomann A."/>
            <person name="Hemphill A."/>
            <person name="Rodriguez-Campos S."/>
            <person name="Perreten V."/>
            <person name="Jores J."/>
            <person name="Kittl S."/>
        </authorList>
    </citation>
    <scope>NUCLEOTIDE SEQUENCE [LARGE SCALE GENOMIC DNA]</scope>
    <source>
        <strain evidence="2 3">15A0121</strain>
    </source>
</reference>